<keyword evidence="2" id="KW-1185">Reference proteome</keyword>
<name>A0AAV0R1Y7_9ROSI</name>
<dbReference type="PANTHER" id="PTHR47319">
    <property type="entry name" value="CALCIUM-BINDING PROTEIN KIC"/>
    <property type="match status" value="1"/>
</dbReference>
<accession>A0AAV0R1Y7</accession>
<gene>
    <name evidence="1" type="ORF">LITE_LOCUS45522</name>
</gene>
<organism evidence="1 2">
    <name type="scientific">Linum tenue</name>
    <dbReference type="NCBI Taxonomy" id="586396"/>
    <lineage>
        <taxon>Eukaryota</taxon>
        <taxon>Viridiplantae</taxon>
        <taxon>Streptophyta</taxon>
        <taxon>Embryophyta</taxon>
        <taxon>Tracheophyta</taxon>
        <taxon>Spermatophyta</taxon>
        <taxon>Magnoliopsida</taxon>
        <taxon>eudicotyledons</taxon>
        <taxon>Gunneridae</taxon>
        <taxon>Pentapetalae</taxon>
        <taxon>rosids</taxon>
        <taxon>fabids</taxon>
        <taxon>Malpighiales</taxon>
        <taxon>Linaceae</taxon>
        <taxon>Linum</taxon>
    </lineage>
</organism>
<dbReference type="EMBL" id="CAMGYJ010000010">
    <property type="protein sequence ID" value="CAI0550368.1"/>
    <property type="molecule type" value="Genomic_DNA"/>
</dbReference>
<protein>
    <submittedName>
        <fullName evidence="1">Uncharacterized protein</fullName>
    </submittedName>
</protein>
<dbReference type="GO" id="GO:0005509">
    <property type="term" value="F:calcium ion binding"/>
    <property type="evidence" value="ECO:0007669"/>
    <property type="project" value="InterPro"/>
</dbReference>
<dbReference type="PANTHER" id="PTHR47319:SF8">
    <property type="entry name" value="EF-HAND DOMAIN-CONTAINING PROTEIN"/>
    <property type="match status" value="1"/>
</dbReference>
<dbReference type="AlphaFoldDB" id="A0AAV0R1Y7"/>
<evidence type="ECO:0000313" key="2">
    <source>
        <dbReference type="Proteomes" id="UP001154282"/>
    </source>
</evidence>
<reference evidence="1" key="1">
    <citation type="submission" date="2022-08" db="EMBL/GenBank/DDBJ databases">
        <authorList>
            <person name="Gutierrez-Valencia J."/>
        </authorList>
    </citation>
    <scope>NUCLEOTIDE SEQUENCE</scope>
</reference>
<sequence length="61" mass="6657">MADKLGKEGLITKLYNGFQLLMDKEKGVSTLESLRQNAAVVGLHDFSGDEIAEMVKEGSGW</sequence>
<comment type="caution">
    <text evidence="1">The sequence shown here is derived from an EMBL/GenBank/DDBJ whole genome shotgun (WGS) entry which is preliminary data.</text>
</comment>
<evidence type="ECO:0000313" key="1">
    <source>
        <dbReference type="EMBL" id="CAI0550368.1"/>
    </source>
</evidence>
<proteinExistence type="predicted"/>
<dbReference type="Proteomes" id="UP001154282">
    <property type="component" value="Unassembled WGS sequence"/>
</dbReference>
<dbReference type="InterPro" id="IPR044205">
    <property type="entry name" value="KIC/PBP1/KRP1"/>
</dbReference>